<dbReference type="PANTHER" id="PTHR43694:SF1">
    <property type="entry name" value="RIBONUCLEASE J"/>
    <property type="match status" value="1"/>
</dbReference>
<dbReference type="CDD" id="cd07714">
    <property type="entry name" value="RNaseJ_MBL-fold"/>
    <property type="match status" value="1"/>
</dbReference>
<evidence type="ECO:0000259" key="1">
    <source>
        <dbReference type="SMART" id="SM00849"/>
    </source>
</evidence>
<organism evidence="2">
    <name type="scientific">marine metagenome</name>
    <dbReference type="NCBI Taxonomy" id="408172"/>
    <lineage>
        <taxon>unclassified sequences</taxon>
        <taxon>metagenomes</taxon>
        <taxon>ecological metagenomes</taxon>
    </lineage>
</organism>
<dbReference type="InterPro" id="IPR001279">
    <property type="entry name" value="Metallo-B-lactamas"/>
</dbReference>
<dbReference type="PANTHER" id="PTHR43694">
    <property type="entry name" value="RIBONUCLEASE J"/>
    <property type="match status" value="1"/>
</dbReference>
<protein>
    <recommendedName>
        <fullName evidence="1">Metallo-beta-lactamase domain-containing protein</fullName>
    </recommendedName>
</protein>
<dbReference type="SUPFAM" id="SSF56281">
    <property type="entry name" value="Metallo-hydrolase/oxidoreductase"/>
    <property type="match status" value="1"/>
</dbReference>
<dbReference type="InterPro" id="IPR036866">
    <property type="entry name" value="RibonucZ/Hydroxyglut_hydro"/>
</dbReference>
<reference evidence="2" key="1">
    <citation type="submission" date="2018-05" db="EMBL/GenBank/DDBJ databases">
        <authorList>
            <person name="Lanie J.A."/>
            <person name="Ng W.-L."/>
            <person name="Kazmierczak K.M."/>
            <person name="Andrzejewski T.M."/>
            <person name="Davidsen T.M."/>
            <person name="Wayne K.J."/>
            <person name="Tettelin H."/>
            <person name="Glass J.I."/>
            <person name="Rusch D."/>
            <person name="Podicherti R."/>
            <person name="Tsui H.-C.T."/>
            <person name="Winkler M.E."/>
        </authorList>
    </citation>
    <scope>NUCLEOTIDE SEQUENCE</scope>
</reference>
<name>A0A382FX00_9ZZZZ</name>
<gene>
    <name evidence="2" type="ORF">METZ01_LOCUS220003</name>
</gene>
<feature type="domain" description="Metallo-beta-lactamase" evidence="1">
    <location>
        <begin position="23"/>
        <end position="218"/>
    </location>
</feature>
<dbReference type="Gene3D" id="3.60.15.10">
    <property type="entry name" value="Ribonuclease Z/Hydroxyacylglutathione hydrolase-like"/>
    <property type="match status" value="1"/>
</dbReference>
<proteinExistence type="predicted"/>
<feature type="non-terminal residue" evidence="2">
    <location>
        <position position="247"/>
    </location>
</feature>
<dbReference type="SMART" id="SM00849">
    <property type="entry name" value="Lactamase_B"/>
    <property type="match status" value="1"/>
</dbReference>
<accession>A0A382FX00</accession>
<evidence type="ECO:0000313" key="2">
    <source>
        <dbReference type="EMBL" id="SVB67149.1"/>
    </source>
</evidence>
<sequence>MTTNNAETPWIRVIPLGGLGEIGKNMMILETVKDIIVIDAGVQFPELDMPGIDVVIPDMDYLEKNIERVRGLLITHGHEDHIGAVPHFLRRIPVPVYAPPMAEALLKAKLKQARMQERAELHAIGVGKQYPIGGLTAEWFHVCHSIPDSTGIAIETPAGIVVHTGDFKIDNTPAIGYPSDLGILSDICQDGALLVMSDSTYAEYEGYSPSDREVIQNLPNLIGAADGRVIVSSFASQLARIQIVVNA</sequence>
<dbReference type="Pfam" id="PF00753">
    <property type="entry name" value="Lactamase_B"/>
    <property type="match status" value="1"/>
</dbReference>
<dbReference type="EMBL" id="UINC01052150">
    <property type="protein sequence ID" value="SVB67149.1"/>
    <property type="molecule type" value="Genomic_DNA"/>
</dbReference>
<dbReference type="AlphaFoldDB" id="A0A382FX00"/>